<feature type="repeat" description="WD" evidence="3">
    <location>
        <begin position="1650"/>
        <end position="1691"/>
    </location>
</feature>
<dbReference type="Pfam" id="PF01637">
    <property type="entry name" value="ATPase_2"/>
    <property type="match status" value="1"/>
</dbReference>
<evidence type="ECO:0000256" key="1">
    <source>
        <dbReference type="ARBA" id="ARBA00022574"/>
    </source>
</evidence>
<evidence type="ECO:0000256" key="2">
    <source>
        <dbReference type="ARBA" id="ARBA00022737"/>
    </source>
</evidence>
<dbReference type="eggNOG" id="COG1672">
    <property type="taxonomic scope" value="Bacteria"/>
</dbReference>
<feature type="repeat" description="WD" evidence="3">
    <location>
        <begin position="1230"/>
        <end position="1271"/>
    </location>
</feature>
<dbReference type="eggNOG" id="COG2319">
    <property type="taxonomic scope" value="Bacteria"/>
</dbReference>
<feature type="repeat" description="WD" evidence="3">
    <location>
        <begin position="1356"/>
        <end position="1397"/>
    </location>
</feature>
<feature type="repeat" description="WD" evidence="3">
    <location>
        <begin position="1734"/>
        <end position="1775"/>
    </location>
</feature>
<dbReference type="InterPro" id="IPR036322">
    <property type="entry name" value="WD40_repeat_dom_sf"/>
</dbReference>
<reference evidence="5 6" key="1">
    <citation type="submission" date="2006-12" db="EMBL/GenBank/DDBJ databases">
        <title>Complete sequence of Chlorobium phaeobacteroides DSM 266.</title>
        <authorList>
            <consortium name="US DOE Joint Genome Institute"/>
            <person name="Copeland A."/>
            <person name="Lucas S."/>
            <person name="Lapidus A."/>
            <person name="Barry K."/>
            <person name="Detter J.C."/>
            <person name="Glavina del Rio T."/>
            <person name="Hammon N."/>
            <person name="Israni S."/>
            <person name="Pitluck S."/>
            <person name="Goltsman E."/>
            <person name="Schmutz J."/>
            <person name="Larimer F."/>
            <person name="Land M."/>
            <person name="Hauser L."/>
            <person name="Mikhailova N."/>
            <person name="Li T."/>
            <person name="Overmann J."/>
            <person name="Bryant D.A."/>
            <person name="Richardson P."/>
        </authorList>
    </citation>
    <scope>NUCLEOTIDE SEQUENCE [LARGE SCALE GENOMIC DNA]</scope>
    <source>
        <strain evidence="5 6">DSM 266</strain>
    </source>
</reference>
<feature type="repeat" description="WD" evidence="3">
    <location>
        <begin position="1314"/>
        <end position="1355"/>
    </location>
</feature>
<dbReference type="InterPro" id="IPR019775">
    <property type="entry name" value="WD40_repeat_CS"/>
</dbReference>
<dbReference type="PROSITE" id="PS50082">
    <property type="entry name" value="WD_REPEATS_2"/>
    <property type="match status" value="14"/>
</dbReference>
<keyword evidence="6" id="KW-1185">Reference proteome</keyword>
<dbReference type="InterPro" id="IPR015943">
    <property type="entry name" value="WD40/YVTN_repeat-like_dom_sf"/>
</dbReference>
<dbReference type="Gene3D" id="2.130.10.10">
    <property type="entry name" value="YVTN repeat-like/Quinoprotein amine dehydrogenase"/>
    <property type="match status" value="7"/>
</dbReference>
<dbReference type="PRINTS" id="PR00320">
    <property type="entry name" value="GPROTEINBRPT"/>
</dbReference>
<dbReference type="PANTHER" id="PTHR19879:SF9">
    <property type="entry name" value="TRANSCRIPTION INITIATION FACTOR TFIID SUBUNIT 5"/>
    <property type="match status" value="1"/>
</dbReference>
<dbReference type="Pfam" id="PF13676">
    <property type="entry name" value="TIR_2"/>
    <property type="match status" value="1"/>
</dbReference>
<proteinExistence type="predicted"/>
<feature type="domain" description="TIR" evidence="4">
    <location>
        <begin position="443"/>
        <end position="583"/>
    </location>
</feature>
<dbReference type="SUPFAM" id="SSF141571">
    <property type="entry name" value="Pentapeptide repeat-like"/>
    <property type="match status" value="1"/>
</dbReference>
<dbReference type="PROSITE" id="PS50104">
    <property type="entry name" value="TIR"/>
    <property type="match status" value="1"/>
</dbReference>
<organism evidence="5 6">
    <name type="scientific">Chlorobium phaeobacteroides (strain DSM 266 / SMG 266 / 2430)</name>
    <dbReference type="NCBI Taxonomy" id="290317"/>
    <lineage>
        <taxon>Bacteria</taxon>
        <taxon>Pseudomonadati</taxon>
        <taxon>Chlorobiota</taxon>
        <taxon>Chlorobiia</taxon>
        <taxon>Chlorobiales</taxon>
        <taxon>Chlorobiaceae</taxon>
        <taxon>Chlorobium/Pelodictyon group</taxon>
        <taxon>Chlorobium</taxon>
    </lineage>
</organism>
<dbReference type="KEGG" id="cph:Cpha266_0840"/>
<dbReference type="Gene3D" id="3.40.50.300">
    <property type="entry name" value="P-loop containing nucleotide triphosphate hydrolases"/>
    <property type="match status" value="1"/>
</dbReference>
<dbReference type="GO" id="GO:0005524">
    <property type="term" value="F:ATP binding"/>
    <property type="evidence" value="ECO:0007669"/>
    <property type="project" value="InterPro"/>
</dbReference>
<evidence type="ECO:0000259" key="4">
    <source>
        <dbReference type="PROSITE" id="PS50104"/>
    </source>
</evidence>
<protein>
    <submittedName>
        <fullName evidence="5">Ribosome assembly protein 4 (RSA4)</fullName>
    </submittedName>
</protein>
<dbReference type="InterPro" id="IPR027417">
    <property type="entry name" value="P-loop_NTPase"/>
</dbReference>
<dbReference type="SUPFAM" id="SSF52540">
    <property type="entry name" value="P-loop containing nucleoside triphosphate hydrolases"/>
    <property type="match status" value="2"/>
</dbReference>
<dbReference type="eggNOG" id="COG1357">
    <property type="taxonomic scope" value="Bacteria"/>
</dbReference>
<dbReference type="PROSITE" id="PS50294">
    <property type="entry name" value="WD_REPEATS_REGION"/>
    <property type="match status" value="14"/>
</dbReference>
<name>A1BER4_CHLPD</name>
<dbReference type="InterPro" id="IPR011579">
    <property type="entry name" value="ATPase_dom"/>
</dbReference>
<evidence type="ECO:0000313" key="6">
    <source>
        <dbReference type="Proteomes" id="UP000008701"/>
    </source>
</evidence>
<dbReference type="EMBL" id="CP000492">
    <property type="protein sequence ID" value="ABL64891.1"/>
    <property type="molecule type" value="Genomic_DNA"/>
</dbReference>
<feature type="repeat" description="WD" evidence="3">
    <location>
        <begin position="1440"/>
        <end position="1481"/>
    </location>
</feature>
<dbReference type="eggNOG" id="COG5635">
    <property type="taxonomic scope" value="Bacteria"/>
</dbReference>
<feature type="repeat" description="WD" evidence="3">
    <location>
        <begin position="1692"/>
        <end position="1733"/>
    </location>
</feature>
<feature type="repeat" description="WD" evidence="3">
    <location>
        <begin position="1272"/>
        <end position="1313"/>
    </location>
</feature>
<dbReference type="Gene3D" id="2.160.20.80">
    <property type="entry name" value="E3 ubiquitin-protein ligase SopA"/>
    <property type="match status" value="1"/>
</dbReference>
<dbReference type="STRING" id="290317.Cpha266_0840"/>
<dbReference type="InterPro" id="IPR000157">
    <property type="entry name" value="TIR_dom"/>
</dbReference>
<dbReference type="RefSeq" id="WP_011744719.1">
    <property type="nucleotide sequence ID" value="NC_008639.1"/>
</dbReference>
<dbReference type="SUPFAM" id="SSF50998">
    <property type="entry name" value="Quinoprotein alcohol dehydrogenase-like"/>
    <property type="match status" value="1"/>
</dbReference>
<sequence>MHQNPFYLRVLPIDAPFCGRKNELLELLSHAKANSNVVLYSPRRYGKTSLVKRVQNRLDELGFITIYIDISDASSSEDVASMIARGIYSSLAKEQSVLSKVTGIIRNWRPVFSPDPSASGSVSMTVQPVSQKTGLSLLEETMDSFSRLLQDRRDQFNIVIDEFQEITAFRDGSRIEALLRKHIQQQTNCSYFFLGSKRRMLLDMFNQNDRPFYKSSINLELPALADDEAADFIIRQFNRGGKECPVDIAKEIATITEGYPYYIQRLSYALFQVSPNEDILPENLRAALRKMLAEEENNFTGMEKALAPGQKPLLKALAADPTESLFSADYQQKHRLRTLSSIQNGLKKLESLDYVEKDSEGVYRLTDPIFALWINSKNSDTLSSGAITFQGVGNRSIGQTRKEENVGNALKRGYSEITGYRSEEAVEIKAELPEPVGADDNKPRVDIFFSYAHGDSAIKESFFDKIRARLKTSKSFRFSFSSDRDILIGEKWHDEIQEMIKRCDFGLLLLSTSFLGSDYIEEYELPKLLDKCLPVALDILDLERQNLKGLNEKQIFFFNGSKSFTEVRENNRTRFINELAVQIENRVKKQRCTEKTAEESELICCDPLGSFSDRLLKYRAPNYKEEKFVCGDGTPSQISHNPDDSKKGDTVIALDYLKSWALDSDVPYFALLGDFGTGKTFTCRMLTRELIALHEKEPDTCPLCIYIDLRMVSTRVGAEKKSPKLTDILQEAIENTKDPLDRSMVTPEHIIQLVRQNKAMIIYDGLDEKTVHFTPEETSRFVAELWSIREIRDKKGEDHQGKVLISCRTHYFRDIFEQNSLFLGRDREGRSSAEYRSCTLLPFDDSQIREYLKKNLGSDDEEIERIIGLLEEVHNLKELAGRPYALSLITGFIPDLERLQQEGKAINTARLYELTIENWLRRDEGKHEFSVAHKKRLMKALAFELHRRSGGGLSAEELEEWLDTWLFHHPVIKDAYSNMNRETLKKDLRTATFIIREQDQEFSFAHTSLQEYFLAGHLLDALTSPERQDESLAIPLPSNETLNFSVEMLALDERLLGSSIKAIERILGNRYRKELSELSLALWIKLHERGIKEPNPGTIHLEHAELSGWRIGNLNLGKACFDFAALKGTQFKRTILARSTFRKSCLINAEFLSCNAGGADFSDAEATGTVWRNSNLQDTEWLSANLRLASFVACNVTGSKKLKAVPEIAMASCIGTENTAVPDTYNIDSFTGHSGAVFSCALSHDNKYILSGSDDNTLKLWDAESGSCISTLTGHSDWIRTCALSHDNKYILSGSSDKTLKLWDAESGSCISTLTGHSGAVFSCALSHDNKYILSGSSDKTLKLWDAESGSCISTLTGHSDWIRTCALSHDNKYILSGSSDKTLKLWDAESGSCISTLTGHSGAVVSCALSHDNKYILSGSYDNTLKLWDAESGSCISTLTGHSGAVVSCALSHDNKYILSGSDDNTLKLWDAESGSCISTLTGHSDWIRTCALSHDNKYILSGSSDKTLKLWDAESGSCISTLTGHSGAVVSCALSHDNKYILSGSYDNTLKLWDAESGSCISTLTGHSGAVVSCALSHDNKYILSGSYDNTLKLWDAESGSCISTLTGHSGAVVSCALSHDNKYILSGSYDNTLKLWDAESGSCISTLTGHSDWIRTCALSHDNKYILSGSDDNTLKLWDAESGSCISTLTGHSDLIRTCALSHDNKYILSGSSDNTLKLWDAESGSCISTLTGHSGAVFSCALSHDNKYILSGSSDKTLKLWDAESGSCISTLTGHSGAVFSCALSHDNKYILSGSYDNTLKLWDAESGSCISTMIHLPQNQSAAWDGKAQKLLSASEEAWRWIGLSSGLRRLPVELLNPKKGVV</sequence>
<dbReference type="Pfam" id="PF00400">
    <property type="entry name" value="WD40"/>
    <property type="match status" value="14"/>
</dbReference>
<feature type="repeat" description="WD" evidence="3">
    <location>
        <begin position="1608"/>
        <end position="1649"/>
    </location>
</feature>
<dbReference type="InterPro" id="IPR035897">
    <property type="entry name" value="Toll_tir_struct_dom_sf"/>
</dbReference>
<dbReference type="InterPro" id="IPR001680">
    <property type="entry name" value="WD40_rpt"/>
</dbReference>
<feature type="repeat" description="WD" evidence="3">
    <location>
        <begin position="1482"/>
        <end position="1523"/>
    </location>
</feature>
<keyword evidence="1 3" id="KW-0853">WD repeat</keyword>
<dbReference type="PANTHER" id="PTHR19879">
    <property type="entry name" value="TRANSCRIPTION INITIATION FACTOR TFIID"/>
    <property type="match status" value="1"/>
</dbReference>
<dbReference type="CDD" id="cd00200">
    <property type="entry name" value="WD40"/>
    <property type="match status" value="3"/>
</dbReference>
<feature type="repeat" description="WD" evidence="3">
    <location>
        <begin position="1398"/>
        <end position="1439"/>
    </location>
</feature>
<feature type="repeat" description="WD" evidence="3">
    <location>
        <begin position="1776"/>
        <end position="1817"/>
    </location>
</feature>
<dbReference type="Gene3D" id="3.40.50.10140">
    <property type="entry name" value="Toll/interleukin-1 receptor homology (TIR) domain"/>
    <property type="match status" value="1"/>
</dbReference>
<evidence type="ECO:0000256" key="3">
    <source>
        <dbReference type="PROSITE-ProRule" id="PRU00221"/>
    </source>
</evidence>
<evidence type="ECO:0000313" key="5">
    <source>
        <dbReference type="EMBL" id="ABL64891.1"/>
    </source>
</evidence>
<feature type="repeat" description="WD" evidence="3">
    <location>
        <begin position="1566"/>
        <end position="1607"/>
    </location>
</feature>
<dbReference type="InterPro" id="IPR011047">
    <property type="entry name" value="Quinoprotein_ADH-like_sf"/>
</dbReference>
<dbReference type="PROSITE" id="PS00678">
    <property type="entry name" value="WD_REPEATS_1"/>
    <property type="match status" value="14"/>
</dbReference>
<gene>
    <name evidence="5" type="ordered locus">Cpha266_0840</name>
</gene>
<dbReference type="SUPFAM" id="SSF50978">
    <property type="entry name" value="WD40 repeat-like"/>
    <property type="match status" value="2"/>
</dbReference>
<dbReference type="SUPFAM" id="SSF52200">
    <property type="entry name" value="Toll/Interleukin receptor TIR domain"/>
    <property type="match status" value="1"/>
</dbReference>
<dbReference type="SMART" id="SM00320">
    <property type="entry name" value="WD40"/>
    <property type="match status" value="14"/>
</dbReference>
<feature type="repeat" description="WD" evidence="3">
    <location>
        <begin position="1524"/>
        <end position="1565"/>
    </location>
</feature>
<keyword evidence="2" id="KW-0677">Repeat</keyword>
<dbReference type="GO" id="GO:0007165">
    <property type="term" value="P:signal transduction"/>
    <property type="evidence" value="ECO:0007669"/>
    <property type="project" value="InterPro"/>
</dbReference>
<dbReference type="HOGENOM" id="CLU_236483_0_0_10"/>
<dbReference type="OrthoDB" id="1492850at2"/>
<dbReference type="Proteomes" id="UP000008701">
    <property type="component" value="Chromosome"/>
</dbReference>
<accession>A1BER4</accession>
<dbReference type="InterPro" id="IPR020472">
    <property type="entry name" value="WD40_PAC1"/>
</dbReference>